<keyword evidence="2" id="KW-1185">Reference proteome</keyword>
<evidence type="ECO:0000313" key="2">
    <source>
        <dbReference type="Proteomes" id="UP000663722"/>
    </source>
</evidence>
<dbReference type="Proteomes" id="UP000663722">
    <property type="component" value="Chromosome"/>
</dbReference>
<dbReference type="KEGG" id="dmm:dnm_056830"/>
<organism evidence="1 2">
    <name type="scientific">Desulfonema magnum</name>
    <dbReference type="NCBI Taxonomy" id="45655"/>
    <lineage>
        <taxon>Bacteria</taxon>
        <taxon>Pseudomonadati</taxon>
        <taxon>Thermodesulfobacteriota</taxon>
        <taxon>Desulfobacteria</taxon>
        <taxon>Desulfobacterales</taxon>
        <taxon>Desulfococcaceae</taxon>
        <taxon>Desulfonema</taxon>
    </lineage>
</organism>
<dbReference type="EMBL" id="CP061800">
    <property type="protein sequence ID" value="QTA89627.1"/>
    <property type="molecule type" value="Genomic_DNA"/>
</dbReference>
<name>A0A975BQI1_9BACT</name>
<accession>A0A975BQI1</accession>
<dbReference type="AlphaFoldDB" id="A0A975BQI1"/>
<sequence length="43" mass="5041">MQTSPFIKISELALTGKICQNPQAGWKNFCKPAREHRKSRYIY</sequence>
<protein>
    <submittedName>
        <fullName evidence="1">Uncharacterized protein</fullName>
    </submittedName>
</protein>
<proteinExistence type="predicted"/>
<gene>
    <name evidence="1" type="ORF">dnm_056830</name>
</gene>
<reference evidence="1" key="1">
    <citation type="journal article" date="2021" name="Microb. Physiol.">
        <title>Proteogenomic Insights into the Physiology of Marine, Sulfate-Reducing, Filamentous Desulfonema limicola and Desulfonema magnum.</title>
        <authorList>
            <person name="Schnaars V."/>
            <person name="Wohlbrand L."/>
            <person name="Scheve S."/>
            <person name="Hinrichs C."/>
            <person name="Reinhardt R."/>
            <person name="Rabus R."/>
        </authorList>
    </citation>
    <scope>NUCLEOTIDE SEQUENCE</scope>
    <source>
        <strain evidence="1">4be13</strain>
    </source>
</reference>
<evidence type="ECO:0000313" key="1">
    <source>
        <dbReference type="EMBL" id="QTA89627.1"/>
    </source>
</evidence>